<gene>
    <name evidence="5" type="ORF">SNE35_11915</name>
</gene>
<dbReference type="InterPro" id="IPR009057">
    <property type="entry name" value="Homeodomain-like_sf"/>
</dbReference>
<dbReference type="SUPFAM" id="SSF46689">
    <property type="entry name" value="Homeodomain-like"/>
    <property type="match status" value="2"/>
</dbReference>
<keyword evidence="1" id="KW-0805">Transcription regulation</keyword>
<reference evidence="5 6" key="1">
    <citation type="submission" date="2023-11" db="EMBL/GenBank/DDBJ databases">
        <title>Paucibacter sp. nov., isolated from fresh soil in Korea.</title>
        <authorList>
            <person name="Le N.T.T."/>
        </authorList>
    </citation>
    <scope>NUCLEOTIDE SEQUENCE [LARGE SCALE GENOMIC DNA]</scope>
    <source>
        <strain evidence="5 6">R3-3</strain>
    </source>
</reference>
<dbReference type="PROSITE" id="PS00041">
    <property type="entry name" value="HTH_ARAC_FAMILY_1"/>
    <property type="match status" value="1"/>
</dbReference>
<evidence type="ECO:0000256" key="1">
    <source>
        <dbReference type="ARBA" id="ARBA00023015"/>
    </source>
</evidence>
<dbReference type="PANTHER" id="PTHR46796:SF12">
    <property type="entry name" value="HTH-TYPE DNA-BINDING TRANSCRIPTIONAL ACTIVATOR EUTR"/>
    <property type="match status" value="1"/>
</dbReference>
<dbReference type="RefSeq" id="WP_320423104.1">
    <property type="nucleotide sequence ID" value="NZ_JAXCLA010000003.1"/>
</dbReference>
<dbReference type="SMART" id="SM00342">
    <property type="entry name" value="HTH_ARAC"/>
    <property type="match status" value="1"/>
</dbReference>
<dbReference type="Proteomes" id="UP001285263">
    <property type="component" value="Unassembled WGS sequence"/>
</dbReference>
<dbReference type="Gene3D" id="1.10.10.60">
    <property type="entry name" value="Homeodomain-like"/>
    <property type="match status" value="1"/>
</dbReference>
<dbReference type="PROSITE" id="PS01124">
    <property type="entry name" value="HTH_ARAC_FAMILY_2"/>
    <property type="match status" value="1"/>
</dbReference>
<dbReference type="EMBL" id="JAXCLA010000003">
    <property type="protein sequence ID" value="MDY0745217.1"/>
    <property type="molecule type" value="Genomic_DNA"/>
</dbReference>
<dbReference type="PANTHER" id="PTHR46796">
    <property type="entry name" value="HTH-TYPE TRANSCRIPTIONAL ACTIVATOR RHAS-RELATED"/>
    <property type="match status" value="1"/>
</dbReference>
<comment type="caution">
    <text evidence="5">The sequence shown here is derived from an EMBL/GenBank/DDBJ whole genome shotgun (WGS) entry which is preliminary data.</text>
</comment>
<keyword evidence="6" id="KW-1185">Reference proteome</keyword>
<organism evidence="5 6">
    <name type="scientific">Roseateles agri</name>
    <dbReference type="NCBI Taxonomy" id="3098619"/>
    <lineage>
        <taxon>Bacteria</taxon>
        <taxon>Pseudomonadati</taxon>
        <taxon>Pseudomonadota</taxon>
        <taxon>Betaproteobacteria</taxon>
        <taxon>Burkholderiales</taxon>
        <taxon>Sphaerotilaceae</taxon>
        <taxon>Roseateles</taxon>
    </lineage>
</organism>
<dbReference type="InterPro" id="IPR018062">
    <property type="entry name" value="HTH_AraC-typ_CS"/>
</dbReference>
<name>A0ABU5DG07_9BURK</name>
<proteinExistence type="predicted"/>
<keyword evidence="2" id="KW-0238">DNA-binding</keyword>
<feature type="domain" description="HTH araC/xylS-type" evidence="4">
    <location>
        <begin position="227"/>
        <end position="328"/>
    </location>
</feature>
<accession>A0ABU5DG07</accession>
<dbReference type="Pfam" id="PF12833">
    <property type="entry name" value="HTH_18"/>
    <property type="match status" value="1"/>
</dbReference>
<dbReference type="InterPro" id="IPR050204">
    <property type="entry name" value="AraC_XylS_family_regulators"/>
</dbReference>
<evidence type="ECO:0000256" key="2">
    <source>
        <dbReference type="ARBA" id="ARBA00023125"/>
    </source>
</evidence>
<keyword evidence="3" id="KW-0804">Transcription</keyword>
<evidence type="ECO:0000256" key="3">
    <source>
        <dbReference type="ARBA" id="ARBA00023163"/>
    </source>
</evidence>
<evidence type="ECO:0000313" key="5">
    <source>
        <dbReference type="EMBL" id="MDY0745217.1"/>
    </source>
</evidence>
<dbReference type="InterPro" id="IPR018060">
    <property type="entry name" value="HTH_AraC"/>
</dbReference>
<evidence type="ECO:0000259" key="4">
    <source>
        <dbReference type="PROSITE" id="PS01124"/>
    </source>
</evidence>
<protein>
    <submittedName>
        <fullName evidence="5">Helix-turn-helix domain-containing protein</fullName>
    </submittedName>
</protein>
<evidence type="ECO:0000313" key="6">
    <source>
        <dbReference type="Proteomes" id="UP001285263"/>
    </source>
</evidence>
<sequence length="331" mass="36046">MSAAAAAALPALVPDAPMAARRMAAREIDEHTEHLADWDLRYDQLDCGAFRGEFTDIRWPGMQLFVETTTRRLRQRGALPPDSFGLGMLCSGDGELLANGKRSGLGSLMAVHSTELDFCSPANCTLAGFVLDSTAAPDLLDCVPELAKTLRGAVTVVANTPETALAPLRRMLLSIAETALQQPEALQDDATQRRIRDDLLLMALDALAGAQVSDRVARADTRKAVVDRACAFMLDAQDNPPTLLEVCGQLATSPRKLGYCFQDVLGISPARYIKIIRLNAVRRELRQAAGTDTSVYDVAARWGFWHFGHFSADYKRQFAELPSQTLKGSRG</sequence>